<sequence length="165" mass="18226">MASCMDHSVELTKLKKEFSIEIIITKNIPSGVTVTQELRDFIVKSETVSSVRETNINNDDNLQQVVEMLNLKNDLKVAQVELNCENSMVTQLQKSVSDKDSIIKLSNKNQNNSSSARFPDTQDSNVAVMKNKSQGMGQNTILNSSVGENRAKSFFGIGAAKRPDT</sequence>
<dbReference type="Proteomes" id="UP001516400">
    <property type="component" value="Unassembled WGS sequence"/>
</dbReference>
<organism evidence="1 2">
    <name type="scientific">Cryptolaemus montrouzieri</name>
    <dbReference type="NCBI Taxonomy" id="559131"/>
    <lineage>
        <taxon>Eukaryota</taxon>
        <taxon>Metazoa</taxon>
        <taxon>Ecdysozoa</taxon>
        <taxon>Arthropoda</taxon>
        <taxon>Hexapoda</taxon>
        <taxon>Insecta</taxon>
        <taxon>Pterygota</taxon>
        <taxon>Neoptera</taxon>
        <taxon>Endopterygota</taxon>
        <taxon>Coleoptera</taxon>
        <taxon>Polyphaga</taxon>
        <taxon>Cucujiformia</taxon>
        <taxon>Coccinelloidea</taxon>
        <taxon>Coccinellidae</taxon>
        <taxon>Scymninae</taxon>
        <taxon>Scymnini</taxon>
        <taxon>Cryptolaemus</taxon>
    </lineage>
</organism>
<keyword evidence="2" id="KW-1185">Reference proteome</keyword>
<dbReference type="AlphaFoldDB" id="A0ABD2NW87"/>
<reference evidence="1 2" key="1">
    <citation type="journal article" date="2021" name="BMC Biol.">
        <title>Horizontally acquired antibacterial genes associated with adaptive radiation of ladybird beetles.</title>
        <authorList>
            <person name="Li H.S."/>
            <person name="Tang X.F."/>
            <person name="Huang Y.H."/>
            <person name="Xu Z.Y."/>
            <person name="Chen M.L."/>
            <person name="Du X.Y."/>
            <person name="Qiu B.Y."/>
            <person name="Chen P.T."/>
            <person name="Zhang W."/>
            <person name="Slipinski A."/>
            <person name="Escalona H.E."/>
            <person name="Waterhouse R.M."/>
            <person name="Zwick A."/>
            <person name="Pang H."/>
        </authorList>
    </citation>
    <scope>NUCLEOTIDE SEQUENCE [LARGE SCALE GENOMIC DNA]</scope>
    <source>
        <strain evidence="1">SYSU2018</strain>
    </source>
</reference>
<proteinExistence type="predicted"/>
<comment type="caution">
    <text evidence="1">The sequence shown here is derived from an EMBL/GenBank/DDBJ whole genome shotgun (WGS) entry which is preliminary data.</text>
</comment>
<evidence type="ECO:0000313" key="2">
    <source>
        <dbReference type="Proteomes" id="UP001516400"/>
    </source>
</evidence>
<name>A0ABD2NW87_9CUCU</name>
<accession>A0ABD2NW87</accession>
<gene>
    <name evidence="1" type="ORF">HHI36_005832</name>
</gene>
<dbReference type="EMBL" id="JABFTP020000144">
    <property type="protein sequence ID" value="KAL3282657.1"/>
    <property type="molecule type" value="Genomic_DNA"/>
</dbReference>
<evidence type="ECO:0000313" key="1">
    <source>
        <dbReference type="EMBL" id="KAL3282657.1"/>
    </source>
</evidence>
<protein>
    <submittedName>
        <fullName evidence="1">Uncharacterized protein</fullName>
    </submittedName>
</protein>